<sequence>MEKTEQMICFLCRCHGEVDSGHQDLGQTEKRIDLEFVRARVMAAYSFVKQVKIFDSLCMDQDFSEMARHIRDCCASRVLICACASKIDEIRLGLKKQDMDAMVEFADVREGCAWIHQGRHGFATEKACDLVKMAIVSLAEQGVSSFPDPGIQPSVLVVGAGPAGLAAAAALARAGIRVHLVEKAEQPGGMLRLLHTVGPGNDTPKAYLASYVEAIEKNPLVTAYLSAKLMSIHGDPGCFTARMIVGQKKIDVKAGAVILAMGARAVLPRDVYGYRELSGVISAMELERNLNKGMAIQGPVAFIQCVGVRDENRPYCSAICCPVTLKNAIQIKTDHPETRVIVFHRDMMCPGVELERYYRRARGLGIVFIRFDAATPPVVLGKESIEKIQCLDTSMGREISYPVKTLVLSTGLAPHPNTNGVFDQITLAGETQKDGAFQDFFSVKPLMNPVQTDVPGVLICGSARWPVLADGAATQGEAAAMKALIFLGDKGLDSQGLSQFRESKFAIARVNADRCSGCGNCVAACPFEACRLEPGNGRYHCRVNPFRCTGCGTCVAVCPNNSIQLPEQTSRAIGAMLLTAFGEQNTGVEENSPDRVKKQKRAARGIEQ</sequence>
<dbReference type="Proteomes" id="UP000000442">
    <property type="component" value="Chromosome"/>
</dbReference>
<keyword evidence="2 7" id="KW-0560">Oxidoreductase</keyword>
<dbReference type="RefSeq" id="WP_015903330.1">
    <property type="nucleotide sequence ID" value="NC_012108.1"/>
</dbReference>
<dbReference type="InterPro" id="IPR036188">
    <property type="entry name" value="FAD/NAD-bd_sf"/>
</dbReference>
<keyword evidence="4" id="KW-0411">Iron-sulfur</keyword>
<gene>
    <name evidence="7" type="primary">hdrA3'</name>
    <name evidence="7" type="ordered locus">HRM2_14340</name>
</gene>
<accession>C0Q9H9</accession>
<evidence type="ECO:0000313" key="7">
    <source>
        <dbReference type="EMBL" id="ACN14543.1"/>
    </source>
</evidence>
<dbReference type="InterPro" id="IPR017896">
    <property type="entry name" value="4Fe4S_Fe-S-bd"/>
</dbReference>
<evidence type="ECO:0000256" key="5">
    <source>
        <dbReference type="SAM" id="MobiDB-lite"/>
    </source>
</evidence>
<evidence type="ECO:0000256" key="4">
    <source>
        <dbReference type="ARBA" id="ARBA00023014"/>
    </source>
</evidence>
<dbReference type="Pfam" id="PF14697">
    <property type="entry name" value="Fer4_21"/>
    <property type="match status" value="1"/>
</dbReference>
<protein>
    <submittedName>
        <fullName evidence="7">HdrA3</fullName>
        <ecNumber evidence="7">1.8.98.1</ecNumber>
    </submittedName>
</protein>
<dbReference type="PROSITE" id="PS51379">
    <property type="entry name" value="4FE4S_FER_2"/>
    <property type="match status" value="2"/>
</dbReference>
<dbReference type="InterPro" id="IPR051691">
    <property type="entry name" value="Metab_Enz_Cyan_OpOx_G3PDH"/>
</dbReference>
<dbReference type="HOGENOM" id="CLU_020302_0_0_7"/>
<keyword evidence="1" id="KW-0479">Metal-binding</keyword>
<reference evidence="7 8" key="1">
    <citation type="journal article" date="2009" name="Environ. Microbiol.">
        <title>Genome sequence of Desulfobacterium autotrophicum HRM2, a marine sulfate reducer oxidizing organic carbon completely to carbon dioxide.</title>
        <authorList>
            <person name="Strittmatter A.W."/>
            <person name="Liesegang H."/>
            <person name="Rabus R."/>
            <person name="Decker I."/>
            <person name="Amann J."/>
            <person name="Andres S."/>
            <person name="Henne A."/>
            <person name="Fricke W.F."/>
            <person name="Martinez-Arias R."/>
            <person name="Bartels D."/>
            <person name="Goesmann A."/>
            <person name="Krause L."/>
            <person name="Puehler A."/>
            <person name="Klenk H.P."/>
            <person name="Richter M."/>
            <person name="Schuler M."/>
            <person name="Gloeckner F.O."/>
            <person name="Meyerdierks A."/>
            <person name="Gottschalk G."/>
            <person name="Amann R."/>
        </authorList>
    </citation>
    <scope>NUCLEOTIDE SEQUENCE [LARGE SCALE GENOMIC DNA]</scope>
    <source>
        <strain evidence="8">ATCC 43914 / DSM 3382 / HRM2</strain>
    </source>
</reference>
<feature type="domain" description="4Fe-4S ferredoxin-type" evidence="6">
    <location>
        <begin position="506"/>
        <end position="535"/>
    </location>
</feature>
<keyword evidence="8" id="KW-1185">Reference proteome</keyword>
<dbReference type="EC" id="1.8.98.1" evidence="7"/>
<evidence type="ECO:0000256" key="2">
    <source>
        <dbReference type="ARBA" id="ARBA00023002"/>
    </source>
</evidence>
<dbReference type="PANTHER" id="PTHR42949:SF3">
    <property type="entry name" value="ANAEROBIC GLYCEROL-3-PHOSPHATE DEHYDROGENASE SUBUNIT B"/>
    <property type="match status" value="1"/>
</dbReference>
<feature type="domain" description="4Fe-4S ferredoxin-type" evidence="6">
    <location>
        <begin position="539"/>
        <end position="568"/>
    </location>
</feature>
<evidence type="ECO:0000256" key="3">
    <source>
        <dbReference type="ARBA" id="ARBA00023004"/>
    </source>
</evidence>
<evidence type="ECO:0000256" key="1">
    <source>
        <dbReference type="ARBA" id="ARBA00022723"/>
    </source>
</evidence>
<dbReference type="AlphaFoldDB" id="C0Q9H9"/>
<organism evidence="7 8">
    <name type="scientific">Desulforapulum autotrophicum (strain ATCC 43914 / DSM 3382 / VKM B-1955 / HRM2)</name>
    <name type="common">Desulfobacterium autotrophicum</name>
    <dbReference type="NCBI Taxonomy" id="177437"/>
    <lineage>
        <taxon>Bacteria</taxon>
        <taxon>Pseudomonadati</taxon>
        <taxon>Thermodesulfobacteriota</taxon>
        <taxon>Desulfobacteria</taxon>
        <taxon>Desulfobacterales</taxon>
        <taxon>Desulfobacteraceae</taxon>
        <taxon>Desulforapulum</taxon>
    </lineage>
</organism>
<dbReference type="KEGG" id="dat:HRM2_14340"/>
<dbReference type="PROSITE" id="PS00198">
    <property type="entry name" value="4FE4S_FER_1"/>
    <property type="match status" value="2"/>
</dbReference>
<dbReference type="EMBL" id="CP001087">
    <property type="protein sequence ID" value="ACN14543.1"/>
    <property type="molecule type" value="Genomic_DNA"/>
</dbReference>
<dbReference type="GO" id="GO:0051536">
    <property type="term" value="F:iron-sulfur cluster binding"/>
    <property type="evidence" value="ECO:0007669"/>
    <property type="project" value="UniProtKB-KW"/>
</dbReference>
<dbReference type="STRING" id="177437.HRM2_14340"/>
<evidence type="ECO:0000313" key="8">
    <source>
        <dbReference type="Proteomes" id="UP000000442"/>
    </source>
</evidence>
<keyword evidence="3" id="KW-0408">Iron</keyword>
<dbReference type="PRINTS" id="PR00469">
    <property type="entry name" value="PNDRDTASEII"/>
</dbReference>
<name>C0Q9H9_DESAH</name>
<dbReference type="GO" id="GO:0046872">
    <property type="term" value="F:metal ion binding"/>
    <property type="evidence" value="ECO:0007669"/>
    <property type="project" value="UniProtKB-KW"/>
</dbReference>
<dbReference type="Pfam" id="PF07992">
    <property type="entry name" value="Pyr_redox_2"/>
    <property type="match status" value="1"/>
</dbReference>
<dbReference type="Gene3D" id="3.50.50.60">
    <property type="entry name" value="FAD/NAD(P)-binding domain"/>
    <property type="match status" value="1"/>
</dbReference>
<proteinExistence type="predicted"/>
<dbReference type="InterPro" id="IPR017900">
    <property type="entry name" value="4Fe4S_Fe_S_CS"/>
</dbReference>
<feature type="compositionally biased region" description="Basic residues" evidence="5">
    <location>
        <begin position="597"/>
        <end position="608"/>
    </location>
</feature>
<dbReference type="SUPFAM" id="SSF54862">
    <property type="entry name" value="4Fe-4S ferredoxins"/>
    <property type="match status" value="1"/>
</dbReference>
<dbReference type="Gene3D" id="3.30.70.20">
    <property type="match status" value="1"/>
</dbReference>
<feature type="region of interest" description="Disordered" evidence="5">
    <location>
        <begin position="586"/>
        <end position="608"/>
    </location>
</feature>
<dbReference type="SUPFAM" id="SSF51905">
    <property type="entry name" value="FAD/NAD(P)-binding domain"/>
    <property type="match status" value="1"/>
</dbReference>
<dbReference type="PRINTS" id="PR00368">
    <property type="entry name" value="FADPNR"/>
</dbReference>
<dbReference type="InterPro" id="IPR023753">
    <property type="entry name" value="FAD/NAD-binding_dom"/>
</dbReference>
<dbReference type="PANTHER" id="PTHR42949">
    <property type="entry name" value="ANAEROBIC GLYCEROL-3-PHOSPHATE DEHYDROGENASE SUBUNIT B"/>
    <property type="match status" value="1"/>
</dbReference>
<dbReference type="eggNOG" id="COG1148">
    <property type="taxonomic scope" value="Bacteria"/>
</dbReference>
<evidence type="ECO:0000259" key="6">
    <source>
        <dbReference type="PROSITE" id="PS51379"/>
    </source>
</evidence>
<dbReference type="GO" id="GO:0051912">
    <property type="term" value="F:CoB--CoM heterodisulfide reductase activity"/>
    <property type="evidence" value="ECO:0007669"/>
    <property type="project" value="UniProtKB-EC"/>
</dbReference>